<dbReference type="RefSeq" id="XP_043001901.1">
    <property type="nucleotide sequence ID" value="XM_043159947.1"/>
</dbReference>
<name>A0A9P7UK49_9AGAR</name>
<reference evidence="2" key="1">
    <citation type="journal article" date="2021" name="Genome Biol. Evol.">
        <title>The assembled and annotated genome of the fairy-ring fungus Marasmius oreades.</title>
        <authorList>
            <person name="Hiltunen M."/>
            <person name="Ament-Velasquez S.L."/>
            <person name="Johannesson H."/>
        </authorList>
    </citation>
    <scope>NUCLEOTIDE SEQUENCE</scope>
    <source>
        <strain evidence="2">03SP1</strain>
    </source>
</reference>
<dbReference type="OrthoDB" id="3251235at2759"/>
<feature type="domain" description="DUF6589" evidence="1">
    <location>
        <begin position="1"/>
        <end position="256"/>
    </location>
</feature>
<protein>
    <recommendedName>
        <fullName evidence="1">DUF6589 domain-containing protein</fullName>
    </recommendedName>
</protein>
<proteinExistence type="predicted"/>
<dbReference type="Pfam" id="PF20231">
    <property type="entry name" value="DUF6589"/>
    <property type="match status" value="1"/>
</dbReference>
<dbReference type="Proteomes" id="UP001049176">
    <property type="component" value="Chromosome 11"/>
</dbReference>
<comment type="caution">
    <text evidence="2">The sequence shown here is derived from an EMBL/GenBank/DDBJ whole genome shotgun (WGS) entry which is preliminary data.</text>
</comment>
<dbReference type="EMBL" id="CM032191">
    <property type="protein sequence ID" value="KAG7085430.1"/>
    <property type="molecule type" value="Genomic_DNA"/>
</dbReference>
<gene>
    <name evidence="2" type="ORF">E1B28_002991</name>
</gene>
<sequence length="325" mass="37471">MNAAITYYKQYLGSDKGSGLKASFNVLDQKGLKVQTKGVSHHHLNEALHHIMEAHVLDCWLTEAKVTHLSDLRSCSPADLKALALQIRETHASSHALDGINAQPKSKRDEVKYHFTMFLRDIMLYLILCHAMSSGDIGMLEKLLPIFLPRFLGAGHGNYATECIELLQGLNREWPHEVAEYVRLNCWMLTSNGRNFTACDQAQEHNIKDLKVTYRSQGPHIDWRYLKMLHPAIPTIRCVTDHVEHQFETYTRGTRHTISKKVADVQHLLNAYRGIHKNEKGRKLGKKERTKNFLQDGIHNLLYGKWLTDWHDSRLFVRSKTNDWD</sequence>
<dbReference type="AlphaFoldDB" id="A0A9P7UK49"/>
<dbReference type="InterPro" id="IPR046496">
    <property type="entry name" value="DUF6589"/>
</dbReference>
<keyword evidence="3" id="KW-1185">Reference proteome</keyword>
<evidence type="ECO:0000259" key="1">
    <source>
        <dbReference type="Pfam" id="PF20231"/>
    </source>
</evidence>
<organism evidence="2 3">
    <name type="scientific">Marasmius oreades</name>
    <name type="common">fairy-ring Marasmius</name>
    <dbReference type="NCBI Taxonomy" id="181124"/>
    <lineage>
        <taxon>Eukaryota</taxon>
        <taxon>Fungi</taxon>
        <taxon>Dikarya</taxon>
        <taxon>Basidiomycota</taxon>
        <taxon>Agaricomycotina</taxon>
        <taxon>Agaricomycetes</taxon>
        <taxon>Agaricomycetidae</taxon>
        <taxon>Agaricales</taxon>
        <taxon>Marasmiineae</taxon>
        <taxon>Marasmiaceae</taxon>
        <taxon>Marasmius</taxon>
    </lineage>
</organism>
<dbReference type="GeneID" id="66072067"/>
<evidence type="ECO:0000313" key="2">
    <source>
        <dbReference type="EMBL" id="KAG7085430.1"/>
    </source>
</evidence>
<dbReference type="KEGG" id="more:E1B28_002991"/>
<accession>A0A9P7UK49</accession>
<evidence type="ECO:0000313" key="3">
    <source>
        <dbReference type="Proteomes" id="UP001049176"/>
    </source>
</evidence>